<dbReference type="Proteomes" id="UP001154282">
    <property type="component" value="Unassembled WGS sequence"/>
</dbReference>
<dbReference type="PANTHER" id="PTHR47719">
    <property type="entry name" value="SKP1-INTERACTING PARTNER 15"/>
    <property type="match status" value="1"/>
</dbReference>
<keyword evidence="2" id="KW-1185">Reference proteome</keyword>
<protein>
    <submittedName>
        <fullName evidence="1">Uncharacterized protein</fullName>
    </submittedName>
</protein>
<organism evidence="1 2">
    <name type="scientific">Linum tenue</name>
    <dbReference type="NCBI Taxonomy" id="586396"/>
    <lineage>
        <taxon>Eukaryota</taxon>
        <taxon>Viridiplantae</taxon>
        <taxon>Streptophyta</taxon>
        <taxon>Embryophyta</taxon>
        <taxon>Tracheophyta</taxon>
        <taxon>Spermatophyta</taxon>
        <taxon>Magnoliopsida</taxon>
        <taxon>eudicotyledons</taxon>
        <taxon>Gunneridae</taxon>
        <taxon>Pentapetalae</taxon>
        <taxon>rosids</taxon>
        <taxon>fabids</taxon>
        <taxon>Malpighiales</taxon>
        <taxon>Linaceae</taxon>
        <taxon>Linum</taxon>
    </lineage>
</organism>
<dbReference type="AlphaFoldDB" id="A0AAV0S0B1"/>
<name>A0AAV0S0B1_9ROSI</name>
<evidence type="ECO:0000313" key="2">
    <source>
        <dbReference type="Proteomes" id="UP001154282"/>
    </source>
</evidence>
<evidence type="ECO:0000313" key="1">
    <source>
        <dbReference type="EMBL" id="CAI0626599.1"/>
    </source>
</evidence>
<dbReference type="EMBL" id="CAMGYJ010000011">
    <property type="protein sequence ID" value="CAI0626599.1"/>
    <property type="molecule type" value="Genomic_DNA"/>
</dbReference>
<sequence>MTSPSFISLILSSQPPLSLIALRPPPHLHNRHHHHHLLLPPPPQPSFPAFDPTARRWHRFDLSFLPFRSLHPVASAALYLPGASAAAPSTPSLPPPPCTCSDSWVTFASNLPAKPRSPVLISGSVFALCDVGSPWRSQWKLFTCTLNNHNNWACLEKHEWADIFDLIKRPRLVRGDGNKVLLIGGLKSTFSLNPSCSTMLILRLDLEKLEWEEVGNYCGSGNEGEGEGAAWRWIDEVPGGGKFGRRRANSRRGVKIILIL</sequence>
<dbReference type="PANTHER" id="PTHR47719:SF2">
    <property type="entry name" value="SKP1-INTERACTING PARTNER 15"/>
    <property type="match status" value="1"/>
</dbReference>
<proteinExistence type="predicted"/>
<accession>A0AAV0S0B1</accession>
<reference evidence="1" key="1">
    <citation type="submission" date="2022-08" db="EMBL/GenBank/DDBJ databases">
        <authorList>
            <person name="Gutierrez-Valencia J."/>
        </authorList>
    </citation>
    <scope>NUCLEOTIDE SEQUENCE</scope>
</reference>
<gene>
    <name evidence="1" type="ORF">LITE_LOCUS50928</name>
</gene>
<comment type="caution">
    <text evidence="1">The sequence shown here is derived from an EMBL/GenBank/DDBJ whole genome shotgun (WGS) entry which is preliminary data.</text>
</comment>